<dbReference type="InterPro" id="IPR018170">
    <property type="entry name" value="Aldo/ket_reductase_CS"/>
</dbReference>
<accession>A0ABQ7H0S1</accession>
<dbReference type="InterPro" id="IPR023210">
    <property type="entry name" value="NADP_OxRdtase_dom"/>
</dbReference>
<dbReference type="Gene3D" id="3.20.20.100">
    <property type="entry name" value="NADP-dependent oxidoreductase domain"/>
    <property type="match status" value="1"/>
</dbReference>
<evidence type="ECO:0000313" key="2">
    <source>
        <dbReference type="EMBL" id="KAF5840439.1"/>
    </source>
</evidence>
<dbReference type="PROSITE" id="PS00062">
    <property type="entry name" value="ALDOKETO_REDUCTASE_2"/>
    <property type="match status" value="1"/>
</dbReference>
<reference evidence="2" key="1">
    <citation type="submission" date="2017-08" db="EMBL/GenBank/DDBJ databases">
        <authorList>
            <person name="Polle J.E."/>
            <person name="Barry K."/>
            <person name="Cushman J."/>
            <person name="Schmutz J."/>
            <person name="Tran D."/>
            <person name="Hathwaick L.T."/>
            <person name="Yim W.C."/>
            <person name="Jenkins J."/>
            <person name="Mckie-Krisberg Z.M."/>
            <person name="Prochnik S."/>
            <person name="Lindquist E."/>
            <person name="Dockter R.B."/>
            <person name="Adam C."/>
            <person name="Molina H."/>
            <person name="Bunkerborg J."/>
            <person name="Jin E."/>
            <person name="Buchheim M."/>
            <person name="Magnuson J."/>
        </authorList>
    </citation>
    <scope>NUCLEOTIDE SEQUENCE</scope>
    <source>
        <strain evidence="2">CCAP 19/18</strain>
    </source>
</reference>
<dbReference type="InterPro" id="IPR020471">
    <property type="entry name" value="AKR"/>
</dbReference>
<sequence length="370" mass="41563">MLNNVLNKAPSSCFTRQALAARPLTANRRSHRRSNTRCAASTMVQQPHPITIAPSKEPNFVQLADGSKMPMVAYGTFLMQQPGATRQALEVGYRHIDTARLYFNEAMIGQEIKEWIAADPANRKREDLYIVTKVFNDCHRPEDVRKSAEASLKDLDCGYIDCMLIHWPDAFMPGVEIDFMGDSVPRDDKVTLADTWKAMEKLVDDGIAKSIGLSNFSLRQVDEILKVARIQPVHNQVELSPYIPQWTLVEECKKRGVMCTAYCPLGGPSAIKPNKLIQDPVVLKLAQETNKSPAQVLTKWSIQRGVPALPKSSNFDRIKTTYEGIYDWKLTDEQMQALNGLENGYRTCAPGWKTWEDDNSYVKELTAAAA</sequence>
<dbReference type="Proteomes" id="UP000815325">
    <property type="component" value="Unassembled WGS sequence"/>
</dbReference>
<dbReference type="Pfam" id="PF00248">
    <property type="entry name" value="Aldo_ket_red"/>
    <property type="match status" value="1"/>
</dbReference>
<evidence type="ECO:0000313" key="3">
    <source>
        <dbReference type="Proteomes" id="UP000815325"/>
    </source>
</evidence>
<comment type="caution">
    <text evidence="2">The sequence shown here is derived from an EMBL/GenBank/DDBJ whole genome shotgun (WGS) entry which is preliminary data.</text>
</comment>
<dbReference type="SUPFAM" id="SSF51430">
    <property type="entry name" value="NAD(P)-linked oxidoreductase"/>
    <property type="match status" value="1"/>
</dbReference>
<dbReference type="CDD" id="cd19071">
    <property type="entry name" value="AKR_AKR1-5-like"/>
    <property type="match status" value="1"/>
</dbReference>
<keyword evidence="3" id="KW-1185">Reference proteome</keyword>
<name>A0ABQ7H0S1_DUNSA</name>
<feature type="domain" description="NADP-dependent oxidoreductase" evidence="1">
    <location>
        <begin position="86"/>
        <end position="341"/>
    </location>
</feature>
<protein>
    <submittedName>
        <fullName evidence="2">Dihydroxyacetone reductase</fullName>
    </submittedName>
</protein>
<dbReference type="PANTHER" id="PTHR11732">
    <property type="entry name" value="ALDO/KETO REDUCTASE"/>
    <property type="match status" value="1"/>
</dbReference>
<organism evidence="2 3">
    <name type="scientific">Dunaliella salina</name>
    <name type="common">Green alga</name>
    <name type="synonym">Protococcus salinus</name>
    <dbReference type="NCBI Taxonomy" id="3046"/>
    <lineage>
        <taxon>Eukaryota</taxon>
        <taxon>Viridiplantae</taxon>
        <taxon>Chlorophyta</taxon>
        <taxon>core chlorophytes</taxon>
        <taxon>Chlorophyceae</taxon>
        <taxon>CS clade</taxon>
        <taxon>Chlamydomonadales</taxon>
        <taxon>Dunaliellaceae</taxon>
        <taxon>Dunaliella</taxon>
    </lineage>
</organism>
<dbReference type="EMBL" id="MU069513">
    <property type="protein sequence ID" value="KAF5840439.1"/>
    <property type="molecule type" value="Genomic_DNA"/>
</dbReference>
<evidence type="ECO:0000259" key="1">
    <source>
        <dbReference type="Pfam" id="PF00248"/>
    </source>
</evidence>
<dbReference type="PROSITE" id="PS00798">
    <property type="entry name" value="ALDOKETO_REDUCTASE_1"/>
    <property type="match status" value="1"/>
</dbReference>
<dbReference type="PRINTS" id="PR00069">
    <property type="entry name" value="ALDKETRDTASE"/>
</dbReference>
<dbReference type="InterPro" id="IPR036812">
    <property type="entry name" value="NAD(P)_OxRdtase_dom_sf"/>
</dbReference>
<proteinExistence type="predicted"/>
<gene>
    <name evidence="2" type="ORF">DUNSADRAFT_16673</name>
</gene>